<dbReference type="Gene3D" id="1.10.10.10">
    <property type="entry name" value="Winged helix-like DNA-binding domain superfamily/Winged helix DNA-binding domain"/>
    <property type="match status" value="1"/>
</dbReference>
<dbReference type="RefSeq" id="WP_179821801.1">
    <property type="nucleotide sequence ID" value="NZ_JACCCO010000001.1"/>
</dbReference>
<dbReference type="Pfam" id="PF02082">
    <property type="entry name" value="Rrf2"/>
    <property type="match status" value="1"/>
</dbReference>
<comment type="caution">
    <text evidence="2">The sequence shown here is derived from an EMBL/GenBank/DDBJ whole genome shotgun (WGS) entry which is preliminary data.</text>
</comment>
<sequence length="138" mass="15185">MRVSARTQYALRAVAELAATGPGPVPAEKVAAAQNIPRRFLDNILLQLRRAGLIHSQRGPDGGYWLARPPEKITLADVIMVIEGRPEHFRNDDYPGVARPIAHVWSVLREHEETLLSEITIAHITRNAIPGGHGEPVP</sequence>
<dbReference type="GO" id="GO:0003700">
    <property type="term" value="F:DNA-binding transcription factor activity"/>
    <property type="evidence" value="ECO:0007669"/>
    <property type="project" value="TreeGrafter"/>
</dbReference>
<evidence type="ECO:0000313" key="3">
    <source>
        <dbReference type="Proteomes" id="UP000576393"/>
    </source>
</evidence>
<evidence type="ECO:0000313" key="2">
    <source>
        <dbReference type="EMBL" id="NYF41207.1"/>
    </source>
</evidence>
<organism evidence="2 3">
    <name type="scientific">Streptosporangium sandarakinum</name>
    <dbReference type="NCBI Taxonomy" id="1260955"/>
    <lineage>
        <taxon>Bacteria</taxon>
        <taxon>Bacillati</taxon>
        <taxon>Actinomycetota</taxon>
        <taxon>Actinomycetes</taxon>
        <taxon>Streptosporangiales</taxon>
        <taxon>Streptosporangiaceae</taxon>
        <taxon>Streptosporangium</taxon>
    </lineage>
</organism>
<dbReference type="InterPro" id="IPR036388">
    <property type="entry name" value="WH-like_DNA-bd_sf"/>
</dbReference>
<keyword evidence="3" id="KW-1185">Reference proteome</keyword>
<reference evidence="2 3" key="1">
    <citation type="submission" date="2020-07" db="EMBL/GenBank/DDBJ databases">
        <title>Sequencing the genomes of 1000 actinobacteria strains.</title>
        <authorList>
            <person name="Klenk H.-P."/>
        </authorList>
    </citation>
    <scope>NUCLEOTIDE SEQUENCE [LARGE SCALE GENOMIC DNA]</scope>
    <source>
        <strain evidence="2 3">DSM 45763</strain>
    </source>
</reference>
<dbReference type="PANTHER" id="PTHR33221">
    <property type="entry name" value="WINGED HELIX-TURN-HELIX TRANSCRIPTIONAL REGULATOR, RRF2 FAMILY"/>
    <property type="match status" value="1"/>
</dbReference>
<dbReference type="PROSITE" id="PS01332">
    <property type="entry name" value="HTH_RRF2_1"/>
    <property type="match status" value="1"/>
</dbReference>
<gene>
    <name evidence="2" type="ORF">HDA43_003366</name>
</gene>
<dbReference type="InterPro" id="IPR030489">
    <property type="entry name" value="TR_Rrf2-type_CS"/>
</dbReference>
<dbReference type="InterPro" id="IPR036390">
    <property type="entry name" value="WH_DNA-bd_sf"/>
</dbReference>
<evidence type="ECO:0000256" key="1">
    <source>
        <dbReference type="ARBA" id="ARBA00023125"/>
    </source>
</evidence>
<dbReference type="InterPro" id="IPR000944">
    <property type="entry name" value="Tscrpt_reg_Rrf2"/>
</dbReference>
<protein>
    <submittedName>
        <fullName evidence="2">Rrf2 family protein</fullName>
    </submittedName>
</protein>
<dbReference type="PROSITE" id="PS51197">
    <property type="entry name" value="HTH_RRF2_2"/>
    <property type="match status" value="1"/>
</dbReference>
<accession>A0A852UU45</accession>
<dbReference type="GO" id="GO:0005829">
    <property type="term" value="C:cytosol"/>
    <property type="evidence" value="ECO:0007669"/>
    <property type="project" value="TreeGrafter"/>
</dbReference>
<dbReference type="PANTHER" id="PTHR33221:SF5">
    <property type="entry name" value="HTH-TYPE TRANSCRIPTIONAL REGULATOR ISCR"/>
    <property type="match status" value="1"/>
</dbReference>
<proteinExistence type="predicted"/>
<dbReference type="NCBIfam" id="TIGR00738">
    <property type="entry name" value="rrf2_super"/>
    <property type="match status" value="1"/>
</dbReference>
<keyword evidence="1" id="KW-0238">DNA-binding</keyword>
<dbReference type="SUPFAM" id="SSF46785">
    <property type="entry name" value="Winged helix' DNA-binding domain"/>
    <property type="match status" value="1"/>
</dbReference>
<dbReference type="Proteomes" id="UP000576393">
    <property type="component" value="Unassembled WGS sequence"/>
</dbReference>
<dbReference type="EMBL" id="JACCCO010000001">
    <property type="protein sequence ID" value="NYF41207.1"/>
    <property type="molecule type" value="Genomic_DNA"/>
</dbReference>
<dbReference type="AlphaFoldDB" id="A0A852UU45"/>
<name>A0A852UU45_9ACTN</name>
<dbReference type="GO" id="GO:0003677">
    <property type="term" value="F:DNA binding"/>
    <property type="evidence" value="ECO:0007669"/>
    <property type="project" value="UniProtKB-KW"/>
</dbReference>